<evidence type="ECO:0000259" key="4">
    <source>
        <dbReference type="Pfam" id="PF04802"/>
    </source>
</evidence>
<feature type="region of interest" description="Disordered" evidence="3">
    <location>
        <begin position="225"/>
        <end position="247"/>
    </location>
</feature>
<feature type="compositionally biased region" description="Low complexity" evidence="3">
    <location>
        <begin position="95"/>
        <end position="195"/>
    </location>
</feature>
<feature type="region of interest" description="Disordered" evidence="3">
    <location>
        <begin position="1"/>
        <end position="198"/>
    </location>
</feature>
<keyword evidence="6" id="KW-1185">Reference proteome</keyword>
<evidence type="ECO:0000256" key="3">
    <source>
        <dbReference type="SAM" id="MobiDB-lite"/>
    </source>
</evidence>
<dbReference type="OrthoDB" id="27483at2759"/>
<feature type="compositionally biased region" description="Polar residues" evidence="3">
    <location>
        <begin position="1129"/>
        <end position="1156"/>
    </location>
</feature>
<feature type="compositionally biased region" description="Polar residues" evidence="3">
    <location>
        <begin position="1185"/>
        <end position="1200"/>
    </location>
</feature>
<dbReference type="GO" id="GO:0030289">
    <property type="term" value="C:protein phosphatase 4 complex"/>
    <property type="evidence" value="ECO:0007669"/>
    <property type="project" value="TreeGrafter"/>
</dbReference>
<name>A0A2S5B1H0_9BASI</name>
<dbReference type="InterPro" id="IPR006887">
    <property type="entry name" value="P4R3-like_central_dom"/>
</dbReference>
<accession>A0A2S5B1H0</accession>
<reference evidence="5 6" key="1">
    <citation type="journal article" date="2018" name="Front. Microbiol.">
        <title>Prospects for Fungal Bioremediation of Acidic Radioactive Waste Sites: Characterization and Genome Sequence of Rhodotorula taiwanensis MD1149.</title>
        <authorList>
            <person name="Tkavc R."/>
            <person name="Matrosova V.Y."/>
            <person name="Grichenko O.E."/>
            <person name="Gostincar C."/>
            <person name="Volpe R.P."/>
            <person name="Klimenkova P."/>
            <person name="Gaidamakova E.K."/>
            <person name="Zhou C.E."/>
            <person name="Stewart B.J."/>
            <person name="Lyman M.G."/>
            <person name="Malfatti S.A."/>
            <person name="Rubinfeld B."/>
            <person name="Courtot M."/>
            <person name="Singh J."/>
            <person name="Dalgard C.L."/>
            <person name="Hamilton T."/>
            <person name="Frey K.G."/>
            <person name="Gunde-Cimerman N."/>
            <person name="Dugan L."/>
            <person name="Daly M.J."/>
        </authorList>
    </citation>
    <scope>NUCLEOTIDE SEQUENCE [LARGE SCALE GENOMIC DNA]</scope>
    <source>
        <strain evidence="5 6">MD1149</strain>
    </source>
</reference>
<comment type="subcellular location">
    <subcellularLocation>
        <location evidence="1">Nucleus</location>
    </subcellularLocation>
</comment>
<organism evidence="5 6">
    <name type="scientific">Rhodotorula taiwanensis</name>
    <dbReference type="NCBI Taxonomy" id="741276"/>
    <lineage>
        <taxon>Eukaryota</taxon>
        <taxon>Fungi</taxon>
        <taxon>Dikarya</taxon>
        <taxon>Basidiomycota</taxon>
        <taxon>Pucciniomycotina</taxon>
        <taxon>Microbotryomycetes</taxon>
        <taxon>Sporidiobolales</taxon>
        <taxon>Sporidiobolaceae</taxon>
        <taxon>Rhodotorula</taxon>
    </lineage>
</organism>
<feature type="region of interest" description="Disordered" evidence="3">
    <location>
        <begin position="847"/>
        <end position="867"/>
    </location>
</feature>
<dbReference type="PANTHER" id="PTHR23318:SF0">
    <property type="entry name" value="SERINE_THREONINE-PROTEIN PHOSPHATASE 4 REGULATORY SUBUNIT 3"/>
    <property type="match status" value="1"/>
</dbReference>
<keyword evidence="2" id="KW-0539">Nucleus</keyword>
<dbReference type="PANTHER" id="PTHR23318">
    <property type="entry name" value="ATP SYNTHASE GAMMA-RELATED"/>
    <property type="match status" value="1"/>
</dbReference>
<feature type="compositionally biased region" description="Low complexity" evidence="3">
    <location>
        <begin position="1365"/>
        <end position="1421"/>
    </location>
</feature>
<feature type="compositionally biased region" description="Basic and acidic residues" evidence="3">
    <location>
        <begin position="21"/>
        <end position="37"/>
    </location>
</feature>
<feature type="region of interest" description="Disordered" evidence="3">
    <location>
        <begin position="655"/>
        <end position="719"/>
    </location>
</feature>
<feature type="compositionally biased region" description="Basic and acidic residues" evidence="3">
    <location>
        <begin position="1282"/>
        <end position="1297"/>
    </location>
</feature>
<feature type="region of interest" description="Disordered" evidence="3">
    <location>
        <begin position="261"/>
        <end position="335"/>
    </location>
</feature>
<dbReference type="GO" id="GO:0006974">
    <property type="term" value="P:DNA damage response"/>
    <property type="evidence" value="ECO:0007669"/>
    <property type="project" value="TreeGrafter"/>
</dbReference>
<dbReference type="Proteomes" id="UP000237144">
    <property type="component" value="Unassembled WGS sequence"/>
</dbReference>
<dbReference type="InterPro" id="IPR051137">
    <property type="entry name" value="PP4R3-like"/>
</dbReference>
<feature type="compositionally biased region" description="Acidic residues" evidence="3">
    <location>
        <begin position="300"/>
        <end position="316"/>
    </location>
</feature>
<dbReference type="Gene3D" id="2.30.29.30">
    <property type="entry name" value="Pleckstrin-homology domain (PH domain)/Phosphotyrosine-binding domain (PTB)"/>
    <property type="match status" value="2"/>
</dbReference>
<dbReference type="GO" id="GO:0005654">
    <property type="term" value="C:nucleoplasm"/>
    <property type="evidence" value="ECO:0007669"/>
    <property type="project" value="TreeGrafter"/>
</dbReference>
<comment type="caution">
    <text evidence="5">The sequence shown here is derived from an EMBL/GenBank/DDBJ whole genome shotgun (WGS) entry which is preliminary data.</text>
</comment>
<dbReference type="STRING" id="741276.A0A2S5B1H0"/>
<feature type="compositionally biased region" description="Polar residues" evidence="3">
    <location>
        <begin position="705"/>
        <end position="716"/>
    </location>
</feature>
<evidence type="ECO:0000256" key="1">
    <source>
        <dbReference type="ARBA" id="ARBA00004123"/>
    </source>
</evidence>
<evidence type="ECO:0000256" key="2">
    <source>
        <dbReference type="ARBA" id="ARBA00023242"/>
    </source>
</evidence>
<evidence type="ECO:0000313" key="6">
    <source>
        <dbReference type="Proteomes" id="UP000237144"/>
    </source>
</evidence>
<sequence length="1421" mass="151790">MESTGLPLGAGASLEQATRLPADEEQQRPDAIDERDPTLTAPPPGETASVNAHQDEQTMESMLDDMTAGLGPEAADEDRPVASTSEGRDDGERATTTTTRPQGQHTPTRSTRTATAGSANRGRTAGAAGFSPLSSATSVPGGASPAAAAAAADPAAPNGAHSSPSPSSSPISARTASSSTSSSPADSPSSTSSPSRRVKVYRLKDDAWIDLGTGTCTGEFIQSVIAPDPKRRKMAVTSGTPDDEAELERVEEGAWLVVKREKTRKVAVAGDGSPVKKGKKGGDSAAANGDPRLDEPGSAEQDEDEDEDENGDDDEANVILRSRVQPYPHGVTPDDLAEEDEVHSVDDNGNLTIDAGGYQRQQDTLIVWTERSTGADAATGTATLVDAGGDQDEEKEMALSFATGSGCSEIWDFIKAARRYLAEQAALRSPSPVPSDDALSSPPPRPIFPGSSTASLANSLPEPTLGSIPAFDLALRNMSRSAVGRERAASVVVRTGVIEKLCKLQQDAEDLESLEDLHALCRVMQQILLLNDNAIFEHVLQDEIILGVVGILEYDPEFPTMRASYRQHLSSPTAFVPVVPPDLISASLLTKIHQTHRLHYLKDIVLARIIEDSTFSMLNSAIYFNEVDIVGEITQNRELMVEVFRILTGEKEASATSTAAQDKAAPTSPSKGKERSLALGPKRTIGPDLPDDLLAERQAKRARVGSSTPPVESSSLVPAAGPDAVMTATAATSESERKLHAMLFLQQLAQMAKNLGIPARTSFYRTMCERGLLSALEGALRFAVNLPPEEEDMANTIRTAALGVWIAVVDLDPADVRAFCLKQGKEQEARSEAEAEDPVAALEADIAEDGEGADLGPEAAEREAKKRRLKEERRTLLGLLICMFREEEDIGVKAQLTEALRILVDVTGDGSLQPGPRMRQEDPEAERFLQYFYDHCVLSLVQPLMDLPERSDSDPPLSLPASSIAILTHLCDLLCFFVSNHTFRSKYLILSTPVLAKSISRILRPKPRLTRHTHLRLAALRFLRACIARSDEFYNRFMIKHDLVRPVLETAAEERDKDNLIGSACLEFFENLRTTNVKALLNHIMERSGETARKLATKTDGHAPLKTFETLIARWEMNNEPPPPASLLADTSASSMTSPSTGATSSSMQRQPSQPGWTPRRELEEESYFNTSDDEDDATGKEPTATATSTGLLNSPSISMSRRKREPAPTGEQKYAWLDSAWNFPSSIVGYGEESDSDDEAEQAKGRASAADPLAGGFIRDEAATLTEPPETKPRVSLPTAEHNKGSDNVTIDRFRQDVTTPPGVLSPPEDVDAPPPSFLPALGSLKRKKEEDEDDDGELGLLAKKRAPSPAGGKATSPPSKGPTGASAASLGSKSSSLGSAAGTGTTKLGGFKIALGGLKSKLGQGKAAGDSGDAAKSGS</sequence>
<feature type="domain" description="Serine/threonine-protein phosphatase 4 regulatory subunit 3-like central" evidence="4">
    <location>
        <begin position="475"/>
        <end position="1116"/>
    </location>
</feature>
<proteinExistence type="predicted"/>
<feature type="region of interest" description="Disordered" evidence="3">
    <location>
        <begin position="426"/>
        <end position="454"/>
    </location>
</feature>
<evidence type="ECO:0000313" key="5">
    <source>
        <dbReference type="EMBL" id="POY70511.1"/>
    </source>
</evidence>
<dbReference type="Pfam" id="PF04802">
    <property type="entry name" value="PP4R3"/>
    <property type="match status" value="1"/>
</dbReference>
<feature type="region of interest" description="Disordered" evidence="3">
    <location>
        <begin position="1117"/>
        <end position="1212"/>
    </location>
</feature>
<dbReference type="GO" id="GO:0072542">
    <property type="term" value="F:protein phosphatase activator activity"/>
    <property type="evidence" value="ECO:0007669"/>
    <property type="project" value="TreeGrafter"/>
</dbReference>
<feature type="region of interest" description="Disordered" evidence="3">
    <location>
        <begin position="1229"/>
        <end position="1421"/>
    </location>
</feature>
<dbReference type="InterPro" id="IPR011993">
    <property type="entry name" value="PH-like_dom_sf"/>
</dbReference>
<gene>
    <name evidence="5" type="ORF">BMF94_6425</name>
</gene>
<feature type="compositionally biased region" description="Acidic residues" evidence="3">
    <location>
        <begin position="1164"/>
        <end position="1177"/>
    </location>
</feature>
<dbReference type="EMBL" id="PJQD01000115">
    <property type="protein sequence ID" value="POY70511.1"/>
    <property type="molecule type" value="Genomic_DNA"/>
</dbReference>
<protein>
    <recommendedName>
        <fullName evidence="4">Serine/threonine-protein phosphatase 4 regulatory subunit 3-like central domain-containing protein</fullName>
    </recommendedName>
</protein>